<accession>A0A6U3WS85</accession>
<organism evidence="3">
    <name type="scientific">Ditylum brightwellii</name>
    <dbReference type="NCBI Taxonomy" id="49249"/>
    <lineage>
        <taxon>Eukaryota</taxon>
        <taxon>Sar</taxon>
        <taxon>Stramenopiles</taxon>
        <taxon>Ochrophyta</taxon>
        <taxon>Bacillariophyta</taxon>
        <taxon>Mediophyceae</taxon>
        <taxon>Lithodesmiophycidae</taxon>
        <taxon>Lithodesmiales</taxon>
        <taxon>Lithodesmiaceae</taxon>
        <taxon>Ditylum</taxon>
    </lineage>
</organism>
<proteinExistence type="predicted"/>
<evidence type="ECO:0000256" key="1">
    <source>
        <dbReference type="SAM" id="MobiDB-lite"/>
    </source>
</evidence>
<dbReference type="EMBL" id="HBGN01038684">
    <property type="protein sequence ID" value="CAD9356935.1"/>
    <property type="molecule type" value="Transcribed_RNA"/>
</dbReference>
<dbReference type="AlphaFoldDB" id="A0A6U3WS85"/>
<name>A0A6U3WS85_9STRA</name>
<gene>
    <name evidence="3" type="ORF">DBRI1063_LOCUS24755</name>
</gene>
<feature type="signal peptide" evidence="2">
    <location>
        <begin position="1"/>
        <end position="18"/>
    </location>
</feature>
<feature type="region of interest" description="Disordered" evidence="1">
    <location>
        <begin position="185"/>
        <end position="207"/>
    </location>
</feature>
<sequence>MSSRLFLLLSILPVVAKAWLLPVTPTYTTRRHDTTLSMAAGPCWTNEQGRELLERFGSIFEPEEDKKYALESLLLSPSQDRILDACRDEIKKASSSRLARRRWPVRLPSSRATKGCYGRILAEMDSGRLSVELNDGMSPAKLNNGDEDEEEELMNKKRSNVLNLLIKLSTYSKGVWTLEGEMIEDSGSDDFGATYGKSLQEVSADRR</sequence>
<evidence type="ECO:0000313" key="3">
    <source>
        <dbReference type="EMBL" id="CAD9356935.1"/>
    </source>
</evidence>
<feature type="chain" id="PRO_5030160237" description="DUF4378 domain-containing protein" evidence="2">
    <location>
        <begin position="19"/>
        <end position="207"/>
    </location>
</feature>
<reference evidence="3" key="1">
    <citation type="submission" date="2021-01" db="EMBL/GenBank/DDBJ databases">
        <authorList>
            <person name="Corre E."/>
            <person name="Pelletier E."/>
            <person name="Niang G."/>
            <person name="Scheremetjew M."/>
            <person name="Finn R."/>
            <person name="Kale V."/>
            <person name="Holt S."/>
            <person name="Cochrane G."/>
            <person name="Meng A."/>
            <person name="Brown T."/>
            <person name="Cohen L."/>
        </authorList>
    </citation>
    <scope>NUCLEOTIDE SEQUENCE</scope>
    <source>
        <strain evidence="3">Pop2</strain>
    </source>
</reference>
<evidence type="ECO:0000256" key="2">
    <source>
        <dbReference type="SAM" id="SignalP"/>
    </source>
</evidence>
<keyword evidence="2" id="KW-0732">Signal</keyword>
<protein>
    <recommendedName>
        <fullName evidence="4">DUF4378 domain-containing protein</fullName>
    </recommendedName>
</protein>
<evidence type="ECO:0008006" key="4">
    <source>
        <dbReference type="Google" id="ProtNLM"/>
    </source>
</evidence>